<gene>
    <name evidence="8" type="ORF">SAMN05192539_102199</name>
</gene>
<sequence>MKRFRVTSATSIVLLMLCIMYFITYLDRVNVSTAAAGFGKEFHLSHTEAGLVFSAFAYPYLVFQIIGGWVSDRFGAKRTLIACGAIWALATLLTGFAGGLVSLLCARVLLGFGEGATFPAATAAMSRWVAKEKRGFAQGITHSAARIGNAVAPGAIVLVMTTWGWRESFYICGAFSLLWVVVWALTFTEHPKEHRRITQAELDVLPAPKAKTANVPWKALFKRMAPVTVVYFCYGWTLWLFLSWIPQYFLHSYHLDLKKSAVFASAVFFAGVIGDTLGGIVTDKLFERTGSLKRARSWMVSICMLLTLASLVPLMLTHNVYVSMVCLSSGFFFAEMTIGPMWAIPMDIAPEYAGTASGMMNTGSALAAIISPVLSGYLIDSFGNWELPFVGSMLLMAIGVVLAFRMQPESRFAVGAEPGAQPATRFNA</sequence>
<reference evidence="9" key="1">
    <citation type="submission" date="2016-10" db="EMBL/GenBank/DDBJ databases">
        <authorList>
            <person name="Varghese N."/>
            <person name="Submissions S."/>
        </authorList>
    </citation>
    <scope>NUCLEOTIDE SEQUENCE [LARGE SCALE GENOMIC DNA]</scope>
    <source>
        <strain evidence="9">LMG 26031</strain>
    </source>
</reference>
<feature type="transmembrane region" description="Helical" evidence="6">
    <location>
        <begin position="298"/>
        <end position="316"/>
    </location>
</feature>
<evidence type="ECO:0000256" key="3">
    <source>
        <dbReference type="ARBA" id="ARBA00022692"/>
    </source>
</evidence>
<keyword evidence="3 6" id="KW-0812">Transmembrane</keyword>
<evidence type="ECO:0000259" key="7">
    <source>
        <dbReference type="PROSITE" id="PS50850"/>
    </source>
</evidence>
<dbReference type="GO" id="GO:0005886">
    <property type="term" value="C:plasma membrane"/>
    <property type="evidence" value="ECO:0007669"/>
    <property type="project" value="UniProtKB-SubCell"/>
</dbReference>
<dbReference type="InterPro" id="IPR020846">
    <property type="entry name" value="MFS_dom"/>
</dbReference>
<feature type="domain" description="Major facilitator superfamily (MFS) profile" evidence="7">
    <location>
        <begin position="13"/>
        <end position="411"/>
    </location>
</feature>
<dbReference type="InterPro" id="IPR011701">
    <property type="entry name" value="MFS"/>
</dbReference>
<dbReference type="AlphaFoldDB" id="A0A1H7CDF9"/>
<dbReference type="PIRSF" id="PIRSF002808">
    <property type="entry name" value="Hexose_phosphate_transp"/>
    <property type="match status" value="1"/>
</dbReference>
<keyword evidence="4 6" id="KW-1133">Transmembrane helix</keyword>
<dbReference type="InterPro" id="IPR036259">
    <property type="entry name" value="MFS_trans_sf"/>
</dbReference>
<protein>
    <submittedName>
        <fullName evidence="8">Sugar phosphate permease</fullName>
    </submittedName>
</protein>
<feature type="transmembrane region" description="Helical" evidence="6">
    <location>
        <begin position="322"/>
        <end position="344"/>
    </location>
</feature>
<feature type="transmembrane region" description="Helical" evidence="6">
    <location>
        <begin position="228"/>
        <end position="249"/>
    </location>
</feature>
<keyword evidence="2" id="KW-1003">Cell membrane</keyword>
<dbReference type="SUPFAM" id="SSF103473">
    <property type="entry name" value="MFS general substrate transporter"/>
    <property type="match status" value="1"/>
</dbReference>
<proteinExistence type="predicted"/>
<name>A0A1H7CDF9_9BURK</name>
<dbReference type="InterPro" id="IPR000849">
    <property type="entry name" value="Sugar_P_transporter"/>
</dbReference>
<organism evidence="8 9">
    <name type="scientific">Paraburkholderia diazotrophica</name>
    <dbReference type="NCBI Taxonomy" id="667676"/>
    <lineage>
        <taxon>Bacteria</taxon>
        <taxon>Pseudomonadati</taxon>
        <taxon>Pseudomonadota</taxon>
        <taxon>Betaproteobacteria</taxon>
        <taxon>Burkholderiales</taxon>
        <taxon>Burkholderiaceae</taxon>
        <taxon>Paraburkholderia</taxon>
    </lineage>
</organism>
<accession>A0A1H7CDF9</accession>
<dbReference type="InterPro" id="IPR050382">
    <property type="entry name" value="MFS_Na/Anion_cotransporter"/>
</dbReference>
<evidence type="ECO:0000256" key="5">
    <source>
        <dbReference type="ARBA" id="ARBA00023136"/>
    </source>
</evidence>
<evidence type="ECO:0000256" key="4">
    <source>
        <dbReference type="ARBA" id="ARBA00022989"/>
    </source>
</evidence>
<dbReference type="Pfam" id="PF07690">
    <property type="entry name" value="MFS_1"/>
    <property type="match status" value="1"/>
</dbReference>
<dbReference type="OrthoDB" id="8596007at2"/>
<feature type="transmembrane region" description="Helical" evidence="6">
    <location>
        <begin position="385"/>
        <end position="404"/>
    </location>
</feature>
<evidence type="ECO:0000256" key="2">
    <source>
        <dbReference type="ARBA" id="ARBA00022475"/>
    </source>
</evidence>
<keyword evidence="5 6" id="KW-0472">Membrane</keyword>
<feature type="transmembrane region" description="Helical" evidence="6">
    <location>
        <begin position="12"/>
        <end position="31"/>
    </location>
</feature>
<dbReference type="EMBL" id="FNYE01000021">
    <property type="protein sequence ID" value="SEJ87698.1"/>
    <property type="molecule type" value="Genomic_DNA"/>
</dbReference>
<evidence type="ECO:0000313" key="8">
    <source>
        <dbReference type="EMBL" id="SEJ87698.1"/>
    </source>
</evidence>
<dbReference type="PANTHER" id="PTHR11662:SF399">
    <property type="entry name" value="FI19708P1-RELATED"/>
    <property type="match status" value="1"/>
</dbReference>
<evidence type="ECO:0000256" key="6">
    <source>
        <dbReference type="SAM" id="Phobius"/>
    </source>
</evidence>
<comment type="subcellular location">
    <subcellularLocation>
        <location evidence="1">Cell membrane</location>
        <topology evidence="1">Multi-pass membrane protein</topology>
    </subcellularLocation>
</comment>
<dbReference type="GO" id="GO:0022857">
    <property type="term" value="F:transmembrane transporter activity"/>
    <property type="evidence" value="ECO:0007669"/>
    <property type="project" value="InterPro"/>
</dbReference>
<dbReference type="CDD" id="cd17319">
    <property type="entry name" value="MFS_ExuT_GudP_like"/>
    <property type="match status" value="1"/>
</dbReference>
<evidence type="ECO:0000256" key="1">
    <source>
        <dbReference type="ARBA" id="ARBA00004651"/>
    </source>
</evidence>
<feature type="transmembrane region" description="Helical" evidence="6">
    <location>
        <begin position="261"/>
        <end position="286"/>
    </location>
</feature>
<dbReference type="STRING" id="667676.SAMN05192539_102199"/>
<dbReference type="PANTHER" id="PTHR11662">
    <property type="entry name" value="SOLUTE CARRIER FAMILY 17"/>
    <property type="match status" value="1"/>
</dbReference>
<dbReference type="Proteomes" id="UP000198866">
    <property type="component" value="Unassembled WGS sequence"/>
</dbReference>
<dbReference type="RefSeq" id="WP_090869881.1">
    <property type="nucleotide sequence ID" value="NZ_FNYE01000021.1"/>
</dbReference>
<feature type="transmembrane region" description="Helical" evidence="6">
    <location>
        <begin position="82"/>
        <end position="110"/>
    </location>
</feature>
<dbReference type="Gene3D" id="1.20.1250.20">
    <property type="entry name" value="MFS general substrate transporter like domains"/>
    <property type="match status" value="2"/>
</dbReference>
<evidence type="ECO:0000313" key="9">
    <source>
        <dbReference type="Proteomes" id="UP000198866"/>
    </source>
</evidence>
<dbReference type="PROSITE" id="PS50850">
    <property type="entry name" value="MFS"/>
    <property type="match status" value="1"/>
</dbReference>
<keyword evidence="9" id="KW-1185">Reference proteome</keyword>
<feature type="transmembrane region" description="Helical" evidence="6">
    <location>
        <begin position="356"/>
        <end position="379"/>
    </location>
</feature>
<feature type="transmembrane region" description="Helical" evidence="6">
    <location>
        <begin position="51"/>
        <end position="70"/>
    </location>
</feature>
<feature type="transmembrane region" description="Helical" evidence="6">
    <location>
        <begin position="168"/>
        <end position="187"/>
    </location>
</feature>